<name>A0AAV8RAH5_ENSVE</name>
<comment type="caution">
    <text evidence="1">The sequence shown here is derived from an EMBL/GenBank/DDBJ whole genome shotgun (WGS) entry which is preliminary data.</text>
</comment>
<organism evidence="1 2">
    <name type="scientific">Ensete ventricosum</name>
    <name type="common">Abyssinian banana</name>
    <name type="synonym">Musa ensete</name>
    <dbReference type="NCBI Taxonomy" id="4639"/>
    <lineage>
        <taxon>Eukaryota</taxon>
        <taxon>Viridiplantae</taxon>
        <taxon>Streptophyta</taxon>
        <taxon>Embryophyta</taxon>
        <taxon>Tracheophyta</taxon>
        <taxon>Spermatophyta</taxon>
        <taxon>Magnoliopsida</taxon>
        <taxon>Liliopsida</taxon>
        <taxon>Zingiberales</taxon>
        <taxon>Musaceae</taxon>
        <taxon>Ensete</taxon>
    </lineage>
</organism>
<reference evidence="1 2" key="1">
    <citation type="submission" date="2022-12" db="EMBL/GenBank/DDBJ databases">
        <title>Chromosome-scale assembly of the Ensete ventricosum genome.</title>
        <authorList>
            <person name="Dussert Y."/>
            <person name="Stocks J."/>
            <person name="Wendawek A."/>
            <person name="Woldeyes F."/>
            <person name="Nichols R.A."/>
            <person name="Borrell J.S."/>
        </authorList>
    </citation>
    <scope>NUCLEOTIDE SEQUENCE [LARGE SCALE GENOMIC DNA]</scope>
    <source>
        <strain evidence="2">cv. Maze</strain>
        <tissue evidence="1">Seeds</tissue>
    </source>
</reference>
<evidence type="ECO:0000313" key="1">
    <source>
        <dbReference type="EMBL" id="KAJ8498660.1"/>
    </source>
</evidence>
<dbReference type="EMBL" id="JAQQAF010000003">
    <property type="protein sequence ID" value="KAJ8498660.1"/>
    <property type="molecule type" value="Genomic_DNA"/>
</dbReference>
<dbReference type="Proteomes" id="UP001222027">
    <property type="component" value="Unassembled WGS sequence"/>
</dbReference>
<dbReference type="AlphaFoldDB" id="A0AAV8RAH5"/>
<proteinExistence type="predicted"/>
<protein>
    <submittedName>
        <fullName evidence="1">Uncharacterized protein</fullName>
    </submittedName>
</protein>
<keyword evidence="2" id="KW-1185">Reference proteome</keyword>
<evidence type="ECO:0000313" key="2">
    <source>
        <dbReference type="Proteomes" id="UP001222027"/>
    </source>
</evidence>
<sequence>MYVSNFVYRVKACSPKNGIRWGGFEGRMDGEDVTPLSIEYCDLKGVLRLKPAWQEIKAVSDRMHSSVAFSSASSCFPCFSHGFSSRAYYLREFSRVESSKYYFLTARHEDTGTWLAEANANKSWFLMLVWRAVSYLPYLLGQCSELGNRSTDRRCHKHSNF</sequence>
<accession>A0AAV8RAH5</accession>
<gene>
    <name evidence="1" type="ORF">OPV22_009212</name>
</gene>